<keyword evidence="8" id="KW-1185">Reference proteome</keyword>
<reference evidence="7 8" key="1">
    <citation type="journal article" date="2016" name="Int. J. Syst. Evol. Microbiol.">
        <title>Dermabacter jinjuensis sp. nov., a novel species of the genus Dermabacter isolated from a clinical specimen.</title>
        <authorList>
            <person name="Park Y.K."/>
            <person name="Lee K.M."/>
            <person name="Lee W.K."/>
            <person name="Cho M.J."/>
            <person name="Lee H.S."/>
            <person name="Cho Y.G."/>
            <person name="Lee Y.C."/>
            <person name="Lee W.K."/>
            <person name="Seong W.K."/>
            <person name="Hwang K.J."/>
        </authorList>
    </citation>
    <scope>NUCLEOTIDE SEQUENCE [LARGE SCALE GENOMIC DNA]</scope>
    <source>
        <strain evidence="7 8">32T</strain>
    </source>
</reference>
<evidence type="ECO:0000259" key="6">
    <source>
        <dbReference type="SMART" id="SM00644"/>
    </source>
</evidence>
<evidence type="ECO:0000256" key="2">
    <source>
        <dbReference type="ARBA" id="ARBA00011901"/>
    </source>
</evidence>
<feature type="region of interest" description="Disordered" evidence="5">
    <location>
        <begin position="170"/>
        <end position="190"/>
    </location>
</feature>
<evidence type="ECO:0000313" key="7">
    <source>
        <dbReference type="EMBL" id="ATH95864.1"/>
    </source>
</evidence>
<keyword evidence="4" id="KW-0961">Cell wall biogenesis/degradation</keyword>
<evidence type="ECO:0000256" key="5">
    <source>
        <dbReference type="SAM" id="MobiDB-lite"/>
    </source>
</evidence>
<dbReference type="InterPro" id="IPR051206">
    <property type="entry name" value="NAMLAA_amidase_2"/>
</dbReference>
<dbReference type="InterPro" id="IPR036505">
    <property type="entry name" value="Amidase/PGRP_sf"/>
</dbReference>
<evidence type="ECO:0000256" key="3">
    <source>
        <dbReference type="ARBA" id="ARBA00022801"/>
    </source>
</evidence>
<dbReference type="EMBL" id="CP023482">
    <property type="protein sequence ID" value="ATH95864.1"/>
    <property type="molecule type" value="Genomic_DNA"/>
</dbReference>
<dbReference type="CDD" id="cd06583">
    <property type="entry name" value="PGRP"/>
    <property type="match status" value="1"/>
</dbReference>
<comment type="catalytic activity">
    <reaction evidence="1">
        <text>Hydrolyzes the link between N-acetylmuramoyl residues and L-amino acid residues in certain cell-wall glycopeptides.</text>
        <dbReference type="EC" id="3.5.1.28"/>
    </reaction>
</comment>
<dbReference type="SMART" id="SM00644">
    <property type="entry name" value="Ami_2"/>
    <property type="match status" value="1"/>
</dbReference>
<dbReference type="PANTHER" id="PTHR30417">
    <property type="entry name" value="N-ACETYLMURAMOYL-L-ALANINE AMIDASE AMID"/>
    <property type="match status" value="1"/>
</dbReference>
<dbReference type="PANTHER" id="PTHR30417:SF1">
    <property type="entry name" value="N-ACETYLMURAMOYL-L-ALANINE AMIDASE AMID"/>
    <property type="match status" value="1"/>
</dbReference>
<evidence type="ECO:0000256" key="4">
    <source>
        <dbReference type="ARBA" id="ARBA00023316"/>
    </source>
</evidence>
<dbReference type="Proteomes" id="UP000815698">
    <property type="component" value="Chromosome"/>
</dbReference>
<organism evidence="7 8">
    <name type="scientific">Dermabacter jinjuensis</name>
    <dbReference type="NCBI Taxonomy" id="1667168"/>
    <lineage>
        <taxon>Bacteria</taxon>
        <taxon>Bacillati</taxon>
        <taxon>Actinomycetota</taxon>
        <taxon>Actinomycetes</taxon>
        <taxon>Micrococcales</taxon>
        <taxon>Dermabacteraceae</taxon>
        <taxon>Dermabacter</taxon>
    </lineage>
</organism>
<gene>
    <name evidence="7" type="ORF">COP05_01225</name>
</gene>
<dbReference type="Gene3D" id="3.40.80.10">
    <property type="entry name" value="Peptidoglycan recognition protein-like"/>
    <property type="match status" value="1"/>
</dbReference>
<dbReference type="InterPro" id="IPR002502">
    <property type="entry name" value="Amidase_domain"/>
</dbReference>
<proteinExistence type="predicted"/>
<sequence>MAYKYITNRTSPNQNARGHKIESITIHYWGSRGQKIANVVDWLCSRRSGVSAHYVVEAGIVYCIVDPDRRAWHAGSSHGNHVSIGIECRPEATDGDYRTVAELIRNLRAVYGDLPLIPHKRWTSTDCPGPWDLERLDRLARGTKAAPAKASKGTAKPVATQAVNPSCVELPNFPSRPGTTTARPVVPFNR</sequence>
<protein>
    <recommendedName>
        <fullName evidence="2">N-acetylmuramoyl-L-alanine amidase</fullName>
        <ecNumber evidence="2">3.5.1.28</ecNumber>
    </recommendedName>
</protein>
<dbReference type="SUPFAM" id="SSF55846">
    <property type="entry name" value="N-acetylmuramoyl-L-alanine amidase-like"/>
    <property type="match status" value="1"/>
</dbReference>
<dbReference type="Pfam" id="PF01510">
    <property type="entry name" value="Amidase_2"/>
    <property type="match status" value="1"/>
</dbReference>
<keyword evidence="3" id="KW-0378">Hydrolase</keyword>
<name>A0ABN5DNE7_9MICO</name>
<accession>A0ABN5DNE7</accession>
<evidence type="ECO:0000313" key="8">
    <source>
        <dbReference type="Proteomes" id="UP000815698"/>
    </source>
</evidence>
<feature type="domain" description="N-acetylmuramoyl-L-alanine amidase" evidence="6">
    <location>
        <begin position="9"/>
        <end position="129"/>
    </location>
</feature>
<dbReference type="EC" id="3.5.1.28" evidence="2"/>
<evidence type="ECO:0000256" key="1">
    <source>
        <dbReference type="ARBA" id="ARBA00001561"/>
    </source>
</evidence>